<dbReference type="InterPro" id="IPR038107">
    <property type="entry name" value="Glycos_transf_N_sf"/>
</dbReference>
<dbReference type="RefSeq" id="WP_223910650.1">
    <property type="nucleotide sequence ID" value="NZ_AP024238.1"/>
</dbReference>
<evidence type="ECO:0000256" key="1">
    <source>
        <dbReference type="ARBA" id="ARBA00004713"/>
    </source>
</evidence>
<dbReference type="Gene3D" id="3.40.50.2000">
    <property type="entry name" value="Glycogen Phosphorylase B"/>
    <property type="match status" value="1"/>
</dbReference>
<evidence type="ECO:0000256" key="5">
    <source>
        <dbReference type="ARBA" id="ARBA00031445"/>
    </source>
</evidence>
<name>A0ABM7MKE9_9BURK</name>
<evidence type="ECO:0000256" key="2">
    <source>
        <dbReference type="ARBA" id="ARBA00012621"/>
    </source>
</evidence>
<comment type="similarity">
    <text evidence="7">Belongs to the glycosyltransferase group 1 family.</text>
</comment>
<dbReference type="PANTHER" id="PTHR42755:SF1">
    <property type="entry name" value="3-DEOXY-D-MANNO-OCTULOSONIC ACID TRANSFERASE, MITOCHONDRIAL-RELATED"/>
    <property type="match status" value="1"/>
</dbReference>
<comment type="catalytic activity">
    <reaction evidence="6 7">
        <text>lipid IVA (E. coli) + CMP-3-deoxy-beta-D-manno-octulosonate = alpha-Kdo-(2-&gt;6)-lipid IVA (E. coli) + CMP + H(+)</text>
        <dbReference type="Rhea" id="RHEA:28066"/>
        <dbReference type="ChEBI" id="CHEBI:15378"/>
        <dbReference type="ChEBI" id="CHEBI:58603"/>
        <dbReference type="ChEBI" id="CHEBI:60364"/>
        <dbReference type="ChEBI" id="CHEBI:60377"/>
        <dbReference type="ChEBI" id="CHEBI:85987"/>
        <dbReference type="EC" id="2.4.99.12"/>
    </reaction>
</comment>
<keyword evidence="7" id="KW-1003">Cell membrane</keyword>
<evidence type="ECO:0000313" key="10">
    <source>
        <dbReference type="Proteomes" id="UP000824366"/>
    </source>
</evidence>
<evidence type="ECO:0000256" key="4">
    <source>
        <dbReference type="ARBA" id="ARBA00022679"/>
    </source>
</evidence>
<keyword evidence="7" id="KW-0448">Lipopolysaccharide biosynthesis</keyword>
<dbReference type="EC" id="2.4.99.12" evidence="2 7"/>
<comment type="function">
    <text evidence="7">Involved in lipopolysaccharide (LPS) biosynthesis. Catalyzes the transfer of 3-deoxy-D-manno-octulosonate (Kdo) residue(s) from CMP-Kdo to lipid IV(A), the tetraacyldisaccharide-1,4'-bisphosphate precursor of lipid A.</text>
</comment>
<dbReference type="EMBL" id="AP024238">
    <property type="protein sequence ID" value="BCO26728.1"/>
    <property type="molecule type" value="Genomic_DNA"/>
</dbReference>
<dbReference type="InterPro" id="IPR007507">
    <property type="entry name" value="Glycos_transf_N"/>
</dbReference>
<dbReference type="InterPro" id="IPR039901">
    <property type="entry name" value="Kdotransferase"/>
</dbReference>
<gene>
    <name evidence="9" type="ORF">MIZ03_1613</name>
</gene>
<comment type="pathway">
    <text evidence="1 7">Bacterial outer membrane biogenesis; LPS core biosynthesis.</text>
</comment>
<evidence type="ECO:0000256" key="7">
    <source>
        <dbReference type="RuleBase" id="RU365103"/>
    </source>
</evidence>
<dbReference type="Proteomes" id="UP000824366">
    <property type="component" value="Chromosome"/>
</dbReference>
<dbReference type="GO" id="GO:0016740">
    <property type="term" value="F:transferase activity"/>
    <property type="evidence" value="ECO:0007669"/>
    <property type="project" value="UniProtKB-KW"/>
</dbReference>
<comment type="subcellular location">
    <subcellularLocation>
        <location evidence="7">Cell membrane</location>
    </subcellularLocation>
</comment>
<evidence type="ECO:0000313" key="9">
    <source>
        <dbReference type="EMBL" id="BCO26728.1"/>
    </source>
</evidence>
<keyword evidence="10" id="KW-1185">Reference proteome</keyword>
<evidence type="ECO:0000259" key="8">
    <source>
        <dbReference type="Pfam" id="PF04413"/>
    </source>
</evidence>
<sequence length="439" mass="48134">MIRWFYSCLMWLAQPLLKRKLLRRSQQEPGYAQHLPERFGHYDQAVPPHSGPTVWLHAVSLGETRAAAVLIAALRAQWPHMRLLLTHGTATGRAEGQKLLATGDLQAWQPWDTPAAVQRFLAHFRPQLGILMETEVWPNLVLGCQLQAVPLVLVNARLSDKSRQQAQRLAWLARPAFTALTAVWAQTQADAQRLQSLGAKVEGVMGNLKFDATPNPTQVMQGRAWREQCPQPVVMLASSREGEEQALLDILKRFWLPVQTHQAQDATDSVVLKVQWLVVPRHPQRFDAVATLIQSQGFAVQRRSAWPASGPNPTAGQPTIWLGDSLGEMALYYGLADVALLGGSFEPLGGQNLIEAAACACPVVMGPHTFNFAEAAEKALAAGAAQRSANLAQAVDRACELSLSDNRLLVARESARHFAQSHQGAAQRLAAALMPFLAE</sequence>
<dbReference type="PANTHER" id="PTHR42755">
    <property type="entry name" value="3-DEOXY-MANNO-OCTULOSONATE CYTIDYLYLTRANSFERASE"/>
    <property type="match status" value="1"/>
</dbReference>
<accession>A0ABM7MKE9</accession>
<keyword evidence="7" id="KW-0472">Membrane</keyword>
<evidence type="ECO:0000256" key="6">
    <source>
        <dbReference type="ARBA" id="ARBA00049183"/>
    </source>
</evidence>
<organism evidence="9 10">
    <name type="scientific">Rhodoferax lithotrophicus</name>
    <dbReference type="NCBI Taxonomy" id="2798804"/>
    <lineage>
        <taxon>Bacteria</taxon>
        <taxon>Pseudomonadati</taxon>
        <taxon>Pseudomonadota</taxon>
        <taxon>Betaproteobacteria</taxon>
        <taxon>Burkholderiales</taxon>
        <taxon>Comamonadaceae</taxon>
        <taxon>Rhodoferax</taxon>
    </lineage>
</organism>
<evidence type="ECO:0000256" key="3">
    <source>
        <dbReference type="ARBA" id="ARBA00019077"/>
    </source>
</evidence>
<protein>
    <recommendedName>
        <fullName evidence="3 7">3-deoxy-D-manno-octulosonic acid transferase</fullName>
        <shortName evidence="7">Kdo transferase</shortName>
        <ecNumber evidence="2 7">2.4.99.12</ecNumber>
    </recommendedName>
    <alternativeName>
        <fullName evidence="5 7">Lipid IV(A) 3-deoxy-D-manno-octulosonic acid transferase</fullName>
    </alternativeName>
</protein>
<keyword evidence="4 7" id="KW-0808">Transferase</keyword>
<dbReference type="Gene3D" id="3.40.50.11720">
    <property type="entry name" value="3-Deoxy-D-manno-octulosonic-acid transferase, N-terminal domain"/>
    <property type="match status" value="1"/>
</dbReference>
<dbReference type="Pfam" id="PF04413">
    <property type="entry name" value="Glycos_transf_N"/>
    <property type="match status" value="1"/>
</dbReference>
<proteinExistence type="inferred from homology"/>
<feature type="domain" description="3-deoxy-D-manno-octulosonic-acid transferase N-terminal" evidence="8">
    <location>
        <begin position="34"/>
        <end position="212"/>
    </location>
</feature>
<reference evidence="9 10" key="1">
    <citation type="journal article" date="2021" name="Microbiol. Spectr.">
        <title>A Single Bacterium Capable of Oxidation and Reduction of Iron at Circumneutral pH.</title>
        <authorList>
            <person name="Kato S."/>
            <person name="Ohkuma M."/>
        </authorList>
    </citation>
    <scope>NUCLEOTIDE SEQUENCE [LARGE SCALE GENOMIC DNA]</scope>
    <source>
        <strain evidence="9 10">MIZ03</strain>
    </source>
</reference>